<evidence type="ECO:0000259" key="1">
    <source>
        <dbReference type="Pfam" id="PF13472"/>
    </source>
</evidence>
<organism evidence="2 3">
    <name type="scientific">Streptomyces monticola</name>
    <dbReference type="NCBI Taxonomy" id="2666263"/>
    <lineage>
        <taxon>Bacteria</taxon>
        <taxon>Bacillati</taxon>
        <taxon>Actinomycetota</taxon>
        <taxon>Actinomycetes</taxon>
        <taxon>Kitasatosporales</taxon>
        <taxon>Streptomycetaceae</taxon>
        <taxon>Streptomyces</taxon>
    </lineage>
</organism>
<accession>A0ABW2JX21</accession>
<dbReference type="Pfam" id="PF13472">
    <property type="entry name" value="Lipase_GDSL_2"/>
    <property type="match status" value="1"/>
</dbReference>
<reference evidence="3" key="1">
    <citation type="journal article" date="2019" name="Int. J. Syst. Evol. Microbiol.">
        <title>The Global Catalogue of Microorganisms (GCM) 10K type strain sequencing project: providing services to taxonomists for standard genome sequencing and annotation.</title>
        <authorList>
            <consortium name="The Broad Institute Genomics Platform"/>
            <consortium name="The Broad Institute Genome Sequencing Center for Infectious Disease"/>
            <person name="Wu L."/>
            <person name="Ma J."/>
        </authorList>
    </citation>
    <scope>NUCLEOTIDE SEQUENCE [LARGE SCALE GENOMIC DNA]</scope>
    <source>
        <strain evidence="3">SYNS20</strain>
    </source>
</reference>
<proteinExistence type="predicted"/>
<comment type="caution">
    <text evidence="2">The sequence shown here is derived from an EMBL/GenBank/DDBJ whole genome shotgun (WGS) entry which is preliminary data.</text>
</comment>
<gene>
    <name evidence="2" type="ORF">ACFQVC_41365</name>
</gene>
<dbReference type="EMBL" id="JBHTCF010000039">
    <property type="protein sequence ID" value="MFC7310650.1"/>
    <property type="molecule type" value="Genomic_DNA"/>
</dbReference>
<dbReference type="InterPro" id="IPR013830">
    <property type="entry name" value="SGNH_hydro"/>
</dbReference>
<dbReference type="CDD" id="cd01836">
    <property type="entry name" value="FeeA_FeeB_like"/>
    <property type="match status" value="1"/>
</dbReference>
<dbReference type="GO" id="GO:0016787">
    <property type="term" value="F:hydrolase activity"/>
    <property type="evidence" value="ECO:0007669"/>
    <property type="project" value="UniProtKB-KW"/>
</dbReference>
<keyword evidence="2" id="KW-0378">Hydrolase</keyword>
<evidence type="ECO:0000313" key="2">
    <source>
        <dbReference type="EMBL" id="MFC7310650.1"/>
    </source>
</evidence>
<dbReference type="RefSeq" id="WP_381841573.1">
    <property type="nucleotide sequence ID" value="NZ_JBHTCF010000039.1"/>
</dbReference>
<name>A0ABW2JX21_9ACTN</name>
<evidence type="ECO:0000313" key="3">
    <source>
        <dbReference type="Proteomes" id="UP001596523"/>
    </source>
</evidence>
<feature type="domain" description="SGNH hydrolase-type esterase" evidence="1">
    <location>
        <begin position="55"/>
        <end position="229"/>
    </location>
</feature>
<dbReference type="InterPro" id="IPR036514">
    <property type="entry name" value="SGNH_hydro_sf"/>
</dbReference>
<keyword evidence="3" id="KW-1185">Reference proteome</keyword>
<dbReference type="Proteomes" id="UP001596523">
    <property type="component" value="Unassembled WGS sequence"/>
</dbReference>
<dbReference type="Gene3D" id="3.40.50.1110">
    <property type="entry name" value="SGNH hydrolase"/>
    <property type="match status" value="1"/>
</dbReference>
<dbReference type="SUPFAM" id="SSF52266">
    <property type="entry name" value="SGNH hydrolase"/>
    <property type="match status" value="1"/>
</dbReference>
<sequence>MARSLSQRLTRAVTRTYARCFLRSLRHIDPRAFHAVNGLYSPPGGPSGPVLRLGLIGDSTALGLGVAGPEQTPGRLLARQLAAATGRPVQLGVYARAGAGTKALAPKVEQALRHGLDAVVVMTGANDTLMPVPLRRPAAELGRYVKRLRAEEAAVVVAVSPDSGAGGAIPDPVGRLLTGRSKRLGRLQGGAVLGHGARIVSFADPRFRSERDRLVGADGFHPSAEGYARQCDRLLSALLAEVAGPTYHGLVRDDLVREDLAHPGEDGDGTREPGEVLSVRAAARRVARTPDTSAALSARTPGRAVLRTLTPGVLRQARRPAVRPAAAAEVSPRS</sequence>
<protein>
    <submittedName>
        <fullName evidence="2">SGNH/GDSL hydrolase family protein</fullName>
    </submittedName>
</protein>